<name>A0AAD6CWY5_9EURO</name>
<comment type="caution">
    <text evidence="2">The sequence shown here is derived from an EMBL/GenBank/DDBJ whole genome shotgun (WGS) entry which is preliminary data.</text>
</comment>
<protein>
    <recommendedName>
        <fullName evidence="4">Wax synthase domain-containing protein</fullName>
    </recommendedName>
</protein>
<accession>A0AAD6CWY5</accession>
<dbReference type="Proteomes" id="UP001220324">
    <property type="component" value="Unassembled WGS sequence"/>
</dbReference>
<evidence type="ECO:0008006" key="4">
    <source>
        <dbReference type="Google" id="ProtNLM"/>
    </source>
</evidence>
<dbReference type="AlphaFoldDB" id="A0AAD6CWY5"/>
<organism evidence="2 3">
    <name type="scientific">Penicillium frequentans</name>
    <dbReference type="NCBI Taxonomy" id="3151616"/>
    <lineage>
        <taxon>Eukaryota</taxon>
        <taxon>Fungi</taxon>
        <taxon>Dikarya</taxon>
        <taxon>Ascomycota</taxon>
        <taxon>Pezizomycotina</taxon>
        <taxon>Eurotiomycetes</taxon>
        <taxon>Eurotiomycetidae</taxon>
        <taxon>Eurotiales</taxon>
        <taxon>Aspergillaceae</taxon>
        <taxon>Penicillium</taxon>
    </lineage>
</organism>
<evidence type="ECO:0000313" key="2">
    <source>
        <dbReference type="EMBL" id="KAJ5541534.1"/>
    </source>
</evidence>
<evidence type="ECO:0000313" key="3">
    <source>
        <dbReference type="Proteomes" id="UP001220324"/>
    </source>
</evidence>
<keyword evidence="3" id="KW-1185">Reference proteome</keyword>
<evidence type="ECO:0000256" key="1">
    <source>
        <dbReference type="SAM" id="Phobius"/>
    </source>
</evidence>
<keyword evidence="1" id="KW-1133">Transmembrane helix</keyword>
<feature type="transmembrane region" description="Helical" evidence="1">
    <location>
        <begin position="198"/>
        <end position="216"/>
    </location>
</feature>
<keyword evidence="1" id="KW-0812">Transmembrane</keyword>
<sequence length="242" mass="27330">MSCLWGLGTLMLCEYLVSSAALAFTTKGSNLRQLCILCLVILAIPEIRLLSFLPGPELLRGVFAFSCIVKLLHFISLFLILQVEIHQLIDPAGSYFARFCAGLNCVTSPRGIRTPWEVKTWPECRQLPKHRYIAKNVMVLGWQYLLLDVLNFGVLKYFHFHWPGALATGAEFASASSTREQLMTRLPLSMILAVNLRLLFAMVYGVLATISVLLGFTSQKDWPPLFGSMRHLQRFSVRSFWA</sequence>
<feature type="transmembrane region" description="Helical" evidence="1">
    <location>
        <begin position="31"/>
        <end position="50"/>
    </location>
</feature>
<reference evidence="2 3" key="1">
    <citation type="journal article" date="2023" name="IMA Fungus">
        <title>Comparative genomic study of the Penicillium genus elucidates a diverse pangenome and 15 lateral gene transfer events.</title>
        <authorList>
            <person name="Petersen C."/>
            <person name="Sorensen T."/>
            <person name="Nielsen M.R."/>
            <person name="Sondergaard T.E."/>
            <person name="Sorensen J.L."/>
            <person name="Fitzpatrick D.A."/>
            <person name="Frisvad J.C."/>
            <person name="Nielsen K.L."/>
        </authorList>
    </citation>
    <scope>NUCLEOTIDE SEQUENCE [LARGE SCALE GENOMIC DNA]</scope>
    <source>
        <strain evidence="2 3">IBT 35679</strain>
    </source>
</reference>
<proteinExistence type="predicted"/>
<feature type="transmembrane region" description="Helical" evidence="1">
    <location>
        <begin position="62"/>
        <end position="83"/>
    </location>
</feature>
<dbReference type="EMBL" id="JAQIZZ010000005">
    <property type="protein sequence ID" value="KAJ5541534.1"/>
    <property type="molecule type" value="Genomic_DNA"/>
</dbReference>
<gene>
    <name evidence="2" type="ORF">N7494_006610</name>
</gene>
<keyword evidence="1" id="KW-0472">Membrane</keyword>